<dbReference type="OrthoDB" id="10406099at2759"/>
<dbReference type="AlphaFoldDB" id="A0A8J6CAE0"/>
<comment type="similarity">
    <text evidence="1">Belongs to the universal ribosomal protein uL10 family.</text>
</comment>
<dbReference type="InterPro" id="IPR043141">
    <property type="entry name" value="Ribosomal_uL10-like_sf"/>
</dbReference>
<dbReference type="OMA" id="MIDPSTH"/>
<dbReference type="Pfam" id="PF00466">
    <property type="entry name" value="Ribosomal_L10"/>
    <property type="match status" value="1"/>
</dbReference>
<evidence type="ECO:0000313" key="2">
    <source>
        <dbReference type="EMBL" id="KAG8467527.1"/>
    </source>
</evidence>
<evidence type="ECO:0008006" key="4">
    <source>
        <dbReference type="Google" id="ProtNLM"/>
    </source>
</evidence>
<protein>
    <recommendedName>
        <fullName evidence="4">50S ribosomal protein L10</fullName>
    </recommendedName>
</protein>
<dbReference type="Gene3D" id="3.30.70.1730">
    <property type="match status" value="1"/>
</dbReference>
<name>A0A8J6CAE0_DIALT</name>
<comment type="caution">
    <text evidence="2">The sequence shown here is derived from an EMBL/GenBank/DDBJ whole genome shotgun (WGS) entry which is preliminary data.</text>
</comment>
<proteinExistence type="inferred from homology"/>
<sequence length="193" mass="20475">MKRIRRNWIIGDLVERIERSKLVLVTHVGHVPGTAVDGLRKDLNAAGGGLKLVKGSLGRQAAVQLGLPTVAALFGGPSALLHSDESSDVETAKIALKFAQANPEFLILGGKLQGQELLHTHVDKLVSLVPETVYGELIGMIHPAAHAGRIVTMIDPSTHLQLPRVSQYLALTLNAYVRREEGEAGGAGSPPAP</sequence>
<accession>A0A8J6CAE0</accession>
<organism evidence="2 3">
    <name type="scientific">Diacronema lutheri</name>
    <name type="common">Unicellular marine alga</name>
    <name type="synonym">Monochrysis lutheri</name>
    <dbReference type="NCBI Taxonomy" id="2081491"/>
    <lineage>
        <taxon>Eukaryota</taxon>
        <taxon>Haptista</taxon>
        <taxon>Haptophyta</taxon>
        <taxon>Pavlovophyceae</taxon>
        <taxon>Pavlovales</taxon>
        <taxon>Pavlovaceae</taxon>
        <taxon>Diacronema</taxon>
    </lineage>
</organism>
<dbReference type="InterPro" id="IPR001790">
    <property type="entry name" value="Ribosomal_uL10"/>
</dbReference>
<dbReference type="Proteomes" id="UP000751190">
    <property type="component" value="Unassembled WGS sequence"/>
</dbReference>
<dbReference type="SUPFAM" id="SSF160369">
    <property type="entry name" value="Ribosomal protein L10-like"/>
    <property type="match status" value="1"/>
</dbReference>
<keyword evidence="3" id="KW-1185">Reference proteome</keyword>
<dbReference type="EMBL" id="JAGTXO010000006">
    <property type="protein sequence ID" value="KAG8467527.1"/>
    <property type="molecule type" value="Genomic_DNA"/>
</dbReference>
<evidence type="ECO:0000313" key="3">
    <source>
        <dbReference type="Proteomes" id="UP000751190"/>
    </source>
</evidence>
<gene>
    <name evidence="2" type="ORF">KFE25_000843</name>
</gene>
<evidence type="ECO:0000256" key="1">
    <source>
        <dbReference type="ARBA" id="ARBA00008889"/>
    </source>
</evidence>
<reference evidence="2" key="1">
    <citation type="submission" date="2021-05" db="EMBL/GenBank/DDBJ databases">
        <title>The genome of the haptophyte Pavlova lutheri (Diacronema luteri, Pavlovales) - a model for lipid biosynthesis in eukaryotic algae.</title>
        <authorList>
            <person name="Hulatt C.J."/>
            <person name="Posewitz M.C."/>
        </authorList>
    </citation>
    <scope>NUCLEOTIDE SEQUENCE</scope>
    <source>
        <strain evidence="2">NIVA-4/92</strain>
    </source>
</reference>